<organism evidence="1 2">
    <name type="scientific">Molorchus minor</name>
    <dbReference type="NCBI Taxonomy" id="1323400"/>
    <lineage>
        <taxon>Eukaryota</taxon>
        <taxon>Metazoa</taxon>
        <taxon>Ecdysozoa</taxon>
        <taxon>Arthropoda</taxon>
        <taxon>Hexapoda</taxon>
        <taxon>Insecta</taxon>
        <taxon>Pterygota</taxon>
        <taxon>Neoptera</taxon>
        <taxon>Endopterygota</taxon>
        <taxon>Coleoptera</taxon>
        <taxon>Polyphaga</taxon>
        <taxon>Cucujiformia</taxon>
        <taxon>Chrysomeloidea</taxon>
        <taxon>Cerambycidae</taxon>
        <taxon>Lamiinae</taxon>
        <taxon>Monochamini</taxon>
        <taxon>Molorchus</taxon>
    </lineage>
</organism>
<name>A0ABQ9ISH8_9CUCU</name>
<dbReference type="Pfam" id="PF00494">
    <property type="entry name" value="SQS_PSY"/>
    <property type="match status" value="1"/>
</dbReference>
<reference evidence="1" key="1">
    <citation type="journal article" date="2023" name="Insect Mol. Biol.">
        <title>Genome sequencing provides insights into the evolution of gene families encoding plant cell wall-degrading enzymes in longhorned beetles.</title>
        <authorList>
            <person name="Shin N.R."/>
            <person name="Okamura Y."/>
            <person name="Kirsch R."/>
            <person name="Pauchet Y."/>
        </authorList>
    </citation>
    <scope>NUCLEOTIDE SEQUENCE</scope>
    <source>
        <strain evidence="1">MMC_N1</strain>
    </source>
</reference>
<protein>
    <submittedName>
        <fullName evidence="1">Uncharacterized protein</fullName>
    </submittedName>
</protein>
<proteinExistence type="predicted"/>
<gene>
    <name evidence="1" type="ORF">NQ317_003799</name>
</gene>
<dbReference type="EMBL" id="JAPWTJ010003083">
    <property type="protein sequence ID" value="KAJ8962985.1"/>
    <property type="molecule type" value="Genomic_DNA"/>
</dbReference>
<dbReference type="Gene3D" id="1.10.600.10">
    <property type="entry name" value="Farnesyl Diphosphate Synthase"/>
    <property type="match status" value="1"/>
</dbReference>
<evidence type="ECO:0000313" key="2">
    <source>
        <dbReference type="Proteomes" id="UP001162164"/>
    </source>
</evidence>
<dbReference type="SUPFAM" id="SSF48576">
    <property type="entry name" value="Terpenoid synthases"/>
    <property type="match status" value="1"/>
</dbReference>
<comment type="caution">
    <text evidence="1">The sequence shown here is derived from an EMBL/GenBank/DDBJ whole genome shotgun (WGS) entry which is preliminary data.</text>
</comment>
<dbReference type="Proteomes" id="UP001162164">
    <property type="component" value="Unassembled WGS sequence"/>
</dbReference>
<dbReference type="InterPro" id="IPR008949">
    <property type="entry name" value="Isoprenoid_synthase_dom_sf"/>
</dbReference>
<evidence type="ECO:0000313" key="1">
    <source>
        <dbReference type="EMBL" id="KAJ8962985.1"/>
    </source>
</evidence>
<keyword evidence="2" id="KW-1185">Reference proteome</keyword>
<sequence length="126" mass="14664">MQQRDPELVRTYDYENFICTLLLKNSARSCAFAVRGFNVEVARIAEQVSQEATGLMRLQFWEDTVKACYLHDLRAVPKHPVAMELFKDLESMDDRQIDGILAEIPQIQNPWQMTFIRDEDEVGLKL</sequence>
<dbReference type="InterPro" id="IPR002060">
    <property type="entry name" value="Squ/phyt_synthse"/>
</dbReference>
<accession>A0ABQ9ISH8</accession>